<dbReference type="InterPro" id="IPR012999">
    <property type="entry name" value="Pyr_OxRdtase_I_AS"/>
</dbReference>
<feature type="binding site" evidence="12">
    <location>
        <begin position="175"/>
        <end position="182"/>
    </location>
    <ligand>
        <name>NAD(+)</name>
        <dbReference type="ChEBI" id="CHEBI:57540"/>
    </ligand>
</feature>
<dbReference type="GO" id="GO:0006103">
    <property type="term" value="P:2-oxoglutarate metabolic process"/>
    <property type="evidence" value="ECO:0007669"/>
    <property type="project" value="TreeGrafter"/>
</dbReference>
<keyword evidence="9 14" id="KW-0676">Redox-active center</keyword>
<dbReference type="Pfam" id="PF07992">
    <property type="entry name" value="Pyr_redox_2"/>
    <property type="match status" value="1"/>
</dbReference>
<protein>
    <recommendedName>
        <fullName evidence="3 14">Dihydrolipoyl dehydrogenase</fullName>
        <ecNumber evidence="2 14">1.8.1.4</ecNumber>
    </recommendedName>
</protein>
<dbReference type="EMBL" id="CADCWC010000246">
    <property type="protein sequence ID" value="CAA9538703.1"/>
    <property type="molecule type" value="Genomic_DNA"/>
</dbReference>
<dbReference type="InterPro" id="IPR050151">
    <property type="entry name" value="Class-I_Pyr_Nuc-Dis_Oxidored"/>
</dbReference>
<feature type="active site" description="Proton acceptor" evidence="11">
    <location>
        <position position="438"/>
    </location>
</feature>
<feature type="binding site" evidence="12">
    <location>
        <begin position="138"/>
        <end position="140"/>
    </location>
    <ligand>
        <name>FAD</name>
        <dbReference type="ChEBI" id="CHEBI:57692"/>
    </ligand>
</feature>
<dbReference type="SUPFAM" id="SSF51905">
    <property type="entry name" value="FAD/NAD(P)-binding domain"/>
    <property type="match status" value="1"/>
</dbReference>
<dbReference type="InterPro" id="IPR004099">
    <property type="entry name" value="Pyr_nucl-diS_OxRdtase_dimer"/>
</dbReference>
<dbReference type="NCBIfam" id="TIGR01350">
    <property type="entry name" value="lipoamide_DH"/>
    <property type="match status" value="1"/>
</dbReference>
<comment type="similarity">
    <text evidence="1 14">Belongs to the class-I pyridine nucleotide-disulfide oxidoreductase family.</text>
</comment>
<dbReference type="PANTHER" id="PTHR22912:SF151">
    <property type="entry name" value="DIHYDROLIPOYL DEHYDROGENASE, MITOCHONDRIAL"/>
    <property type="match status" value="1"/>
</dbReference>
<comment type="cofactor">
    <cofactor evidence="12 14">
        <name>FAD</name>
        <dbReference type="ChEBI" id="CHEBI:57692"/>
    </cofactor>
    <text evidence="12 14">Binds 1 FAD per subunit.</text>
</comment>
<evidence type="ECO:0000256" key="2">
    <source>
        <dbReference type="ARBA" id="ARBA00012608"/>
    </source>
</evidence>
<keyword evidence="5 12" id="KW-0274">FAD</keyword>
<name>A0A6J4U1Y2_9ACTN</name>
<evidence type="ECO:0000256" key="8">
    <source>
        <dbReference type="ARBA" id="ARBA00023157"/>
    </source>
</evidence>
<dbReference type="InterPro" id="IPR036188">
    <property type="entry name" value="FAD/NAD-bd_sf"/>
</dbReference>
<reference evidence="17" key="1">
    <citation type="submission" date="2020-02" db="EMBL/GenBank/DDBJ databases">
        <authorList>
            <person name="Meier V. D."/>
        </authorList>
    </citation>
    <scope>NUCLEOTIDE SEQUENCE</scope>
    <source>
        <strain evidence="17">AVDCRST_MAG79</strain>
    </source>
</reference>
<accession>A0A6J4U1Y2</accession>
<keyword evidence="4 14" id="KW-0285">Flavoprotein</keyword>
<evidence type="ECO:0000256" key="12">
    <source>
        <dbReference type="PIRSR" id="PIRSR000350-3"/>
    </source>
</evidence>
<dbReference type="SUPFAM" id="SSF55424">
    <property type="entry name" value="FAD/NAD-linked reductases, dimerisation (C-terminal) domain"/>
    <property type="match status" value="1"/>
</dbReference>
<dbReference type="PRINTS" id="PR00411">
    <property type="entry name" value="PNDRDTASEI"/>
</dbReference>
<keyword evidence="8" id="KW-1015">Disulfide bond</keyword>
<keyword evidence="7 12" id="KW-0520">NAD</keyword>
<dbReference type="PRINTS" id="PR00368">
    <property type="entry name" value="FADPNR"/>
</dbReference>
<evidence type="ECO:0000256" key="9">
    <source>
        <dbReference type="ARBA" id="ARBA00023284"/>
    </source>
</evidence>
<feature type="binding site" evidence="12">
    <location>
        <position position="305"/>
    </location>
    <ligand>
        <name>NAD(+)</name>
        <dbReference type="ChEBI" id="CHEBI:57540"/>
    </ligand>
</feature>
<dbReference type="PIRSF" id="PIRSF000350">
    <property type="entry name" value="Mercury_reductase_MerA"/>
    <property type="match status" value="1"/>
</dbReference>
<dbReference type="InterPro" id="IPR001100">
    <property type="entry name" value="Pyr_nuc-diS_OxRdtase"/>
</dbReference>
<evidence type="ECO:0000256" key="11">
    <source>
        <dbReference type="PIRSR" id="PIRSR000350-2"/>
    </source>
</evidence>
<evidence type="ECO:0000256" key="7">
    <source>
        <dbReference type="ARBA" id="ARBA00023027"/>
    </source>
</evidence>
<evidence type="ECO:0000256" key="10">
    <source>
        <dbReference type="ARBA" id="ARBA00049187"/>
    </source>
</evidence>
<dbReference type="InterPro" id="IPR016156">
    <property type="entry name" value="FAD/NAD-linked_Rdtase_dimer_sf"/>
</dbReference>
<dbReference type="GO" id="GO:0050660">
    <property type="term" value="F:flavin adenine dinucleotide binding"/>
    <property type="evidence" value="ECO:0007669"/>
    <property type="project" value="InterPro"/>
</dbReference>
<feature type="disulfide bond" description="Redox-active" evidence="13">
    <location>
        <begin position="40"/>
        <end position="45"/>
    </location>
</feature>
<evidence type="ECO:0000256" key="14">
    <source>
        <dbReference type="RuleBase" id="RU003692"/>
    </source>
</evidence>
<evidence type="ECO:0000259" key="16">
    <source>
        <dbReference type="Pfam" id="PF07992"/>
    </source>
</evidence>
<keyword evidence="12" id="KW-0547">Nucleotide-binding</keyword>
<sequence>MDVDVAVLGAGPGGYPAAIRAAQLGLSVAVIEQGPLGGTCLNVGCIPTKAWVQSSHAVKDAHGAFAQLGVQVGEVSVDFGQMQKNKDAIVKKMVTGVGGLLKAAGAQVVQGRGTFTGPNTISVEGGEEVTFRHAVIATGSSPLRPPIEGIDSARCVDSTGLLAVEEIPNRLIVLGGGVIGVEFASIFAHLGTEVTIVEFLDHLIPNEDADAVAALEKAFTSQGITLHLGAKGTKVEESADGVTLHFERGEERSSVTGDLMLVATGRGANVSGFGLDEIGIAYDRKGIKTDGTRRTSLDHIYAVGDVAGYWQLAHTAFREGEVAAENIAGHETTMVGAVPRCIYTDPEIAAVGLTEREAREHYGDERIVTGQFPFAAVARAAMFADQTGFVKTIHETTYGELLGVVVVGINATELINAGVIAIDTESTVETVGDSIAAHPTLAEAFKEAALVALDRPIHMPRKRRRAAAKA</sequence>
<evidence type="ECO:0000256" key="5">
    <source>
        <dbReference type="ARBA" id="ARBA00022827"/>
    </source>
</evidence>
<evidence type="ECO:0000259" key="15">
    <source>
        <dbReference type="Pfam" id="PF02852"/>
    </source>
</evidence>
<dbReference type="PROSITE" id="PS00076">
    <property type="entry name" value="PYRIDINE_REDOX_1"/>
    <property type="match status" value="1"/>
</dbReference>
<comment type="catalytic activity">
    <reaction evidence="10 14">
        <text>N(6)-[(R)-dihydrolipoyl]-L-lysyl-[protein] + NAD(+) = N(6)-[(R)-lipoyl]-L-lysyl-[protein] + NADH + H(+)</text>
        <dbReference type="Rhea" id="RHEA:15045"/>
        <dbReference type="Rhea" id="RHEA-COMP:10474"/>
        <dbReference type="Rhea" id="RHEA-COMP:10475"/>
        <dbReference type="ChEBI" id="CHEBI:15378"/>
        <dbReference type="ChEBI" id="CHEBI:57540"/>
        <dbReference type="ChEBI" id="CHEBI:57945"/>
        <dbReference type="ChEBI" id="CHEBI:83099"/>
        <dbReference type="ChEBI" id="CHEBI:83100"/>
        <dbReference type="EC" id="1.8.1.4"/>
    </reaction>
</comment>
<keyword evidence="6 14" id="KW-0560">Oxidoreductase</keyword>
<dbReference type="EC" id="1.8.1.4" evidence="2 14"/>
<dbReference type="FunFam" id="3.30.390.30:FF:000001">
    <property type="entry name" value="Dihydrolipoyl dehydrogenase"/>
    <property type="match status" value="1"/>
</dbReference>
<evidence type="ECO:0000256" key="3">
    <source>
        <dbReference type="ARBA" id="ARBA00016961"/>
    </source>
</evidence>
<dbReference type="InterPro" id="IPR023753">
    <property type="entry name" value="FAD/NAD-binding_dom"/>
</dbReference>
<dbReference type="GO" id="GO:0005737">
    <property type="term" value="C:cytoplasm"/>
    <property type="evidence" value="ECO:0007669"/>
    <property type="project" value="UniProtKB-ARBA"/>
</dbReference>
<dbReference type="InterPro" id="IPR006258">
    <property type="entry name" value="Lipoamide_DH"/>
</dbReference>
<feature type="binding site" evidence="12">
    <location>
        <position position="49"/>
    </location>
    <ligand>
        <name>FAD</name>
        <dbReference type="ChEBI" id="CHEBI:57692"/>
    </ligand>
</feature>
<feature type="domain" description="Pyridine nucleotide-disulphide oxidoreductase dimerisation" evidence="15">
    <location>
        <begin position="338"/>
        <end position="449"/>
    </location>
</feature>
<dbReference type="PANTHER" id="PTHR22912">
    <property type="entry name" value="DISULFIDE OXIDOREDUCTASE"/>
    <property type="match status" value="1"/>
</dbReference>
<feature type="domain" description="FAD/NAD(P)-binding" evidence="16">
    <location>
        <begin position="4"/>
        <end position="320"/>
    </location>
</feature>
<evidence type="ECO:0000256" key="6">
    <source>
        <dbReference type="ARBA" id="ARBA00023002"/>
    </source>
</evidence>
<organism evidence="17">
    <name type="scientific">uncultured Thermoleophilia bacterium</name>
    <dbReference type="NCBI Taxonomy" id="1497501"/>
    <lineage>
        <taxon>Bacteria</taxon>
        <taxon>Bacillati</taxon>
        <taxon>Actinomycetota</taxon>
        <taxon>Thermoleophilia</taxon>
        <taxon>environmental samples</taxon>
    </lineage>
</organism>
<dbReference type="Pfam" id="PF02852">
    <property type="entry name" value="Pyr_redox_dim"/>
    <property type="match status" value="1"/>
</dbReference>
<comment type="miscellaneous">
    <text evidence="14">The active site is a redox-active disulfide bond.</text>
</comment>
<dbReference type="GO" id="GO:0004148">
    <property type="term" value="F:dihydrolipoyl dehydrogenase (NADH) activity"/>
    <property type="evidence" value="ECO:0007669"/>
    <property type="project" value="UniProtKB-EC"/>
</dbReference>
<evidence type="ECO:0000256" key="4">
    <source>
        <dbReference type="ARBA" id="ARBA00022630"/>
    </source>
</evidence>
<evidence type="ECO:0000256" key="1">
    <source>
        <dbReference type="ARBA" id="ARBA00007532"/>
    </source>
</evidence>
<feature type="binding site" evidence="12">
    <location>
        <position position="265"/>
    </location>
    <ligand>
        <name>NAD(+)</name>
        <dbReference type="ChEBI" id="CHEBI:57540"/>
    </ligand>
</feature>
<evidence type="ECO:0000256" key="13">
    <source>
        <dbReference type="PIRSR" id="PIRSR000350-4"/>
    </source>
</evidence>
<proteinExistence type="inferred from homology"/>
<dbReference type="AlphaFoldDB" id="A0A6J4U1Y2"/>
<gene>
    <name evidence="17" type="ORF">AVDCRST_MAG79-1638</name>
</gene>
<dbReference type="Gene3D" id="3.30.390.30">
    <property type="match status" value="1"/>
</dbReference>
<dbReference type="Gene3D" id="3.50.50.60">
    <property type="entry name" value="FAD/NAD(P)-binding domain"/>
    <property type="match status" value="2"/>
</dbReference>
<feature type="binding site" evidence="12">
    <location>
        <position position="198"/>
    </location>
    <ligand>
        <name>NAD(+)</name>
        <dbReference type="ChEBI" id="CHEBI:57540"/>
    </ligand>
</feature>
<evidence type="ECO:0000313" key="17">
    <source>
        <dbReference type="EMBL" id="CAA9538703.1"/>
    </source>
</evidence>
<feature type="binding site" evidence="12">
    <location>
        <position position="113"/>
    </location>
    <ligand>
        <name>FAD</name>
        <dbReference type="ChEBI" id="CHEBI:57692"/>
    </ligand>
</feature>